<dbReference type="Pfam" id="PF01546">
    <property type="entry name" value="Peptidase_M20"/>
    <property type="match status" value="1"/>
</dbReference>
<evidence type="ECO:0000259" key="3">
    <source>
        <dbReference type="Pfam" id="PF07687"/>
    </source>
</evidence>
<dbReference type="InterPro" id="IPR017439">
    <property type="entry name" value="Amidohydrolase"/>
</dbReference>
<reference evidence="5" key="1">
    <citation type="journal article" date="2019" name="Int. J. Syst. Evol. Microbiol.">
        <title>The Global Catalogue of Microorganisms (GCM) 10K type strain sequencing project: providing services to taxonomists for standard genome sequencing and annotation.</title>
        <authorList>
            <consortium name="The Broad Institute Genomics Platform"/>
            <consortium name="The Broad Institute Genome Sequencing Center for Infectious Disease"/>
            <person name="Wu L."/>
            <person name="Ma J."/>
        </authorList>
    </citation>
    <scope>NUCLEOTIDE SEQUENCE [LARGE SCALE GENOMIC DNA]</scope>
    <source>
        <strain evidence="5">JCM 9687</strain>
    </source>
</reference>
<feature type="domain" description="Peptidase M20 dimerisation" evidence="3">
    <location>
        <begin position="182"/>
        <end position="271"/>
    </location>
</feature>
<dbReference type="InterPro" id="IPR017144">
    <property type="entry name" value="Xaa-Arg_dipeptidase"/>
</dbReference>
<dbReference type="NCBIfam" id="TIGR01891">
    <property type="entry name" value="amidohydrolases"/>
    <property type="match status" value="1"/>
</dbReference>
<dbReference type="PANTHER" id="PTHR30575">
    <property type="entry name" value="PEPTIDASE M20"/>
    <property type="match status" value="1"/>
</dbReference>
<name>A0ABP6RXH8_9PSEU</name>
<dbReference type="PANTHER" id="PTHR30575:SF0">
    <property type="entry name" value="XAA-ARG DIPEPTIDASE"/>
    <property type="match status" value="1"/>
</dbReference>
<protein>
    <recommendedName>
        <fullName evidence="1">Peptidase M20 domain-containing protein 2</fullName>
    </recommendedName>
</protein>
<dbReference type="PIRSF" id="PIRSF037226">
    <property type="entry name" value="Amidohydrolase_ACY1L2_prd"/>
    <property type="match status" value="1"/>
</dbReference>
<sequence>MNHDTAARDTALRSETRATCREIVRRHERALVELARGLHAEPETAFAEHRSAAKVRELLAAHGFEVAAPVAGLDTAFTADRGTGDLVVGICAEYDALPEIGHACGHNIIAAAAAGAALALAEVADELGITVRVIGTPAEELGGGKVLMLERGVFDGLAMAMMVHPGPEEVCAPRSLAINDLEVRYTGRAAHAAAAPELGVNAADALTVAQVAIGLLRQHLEPGQMVHGIVTSGGAAPNVVPARTAAMYNLRAAESASLERLENRIRACFEAGATATGCTSEVVQISPVYAELSCDDELSEAYRAAITELGRAPVPRAEQTDQVIGSTDMGNVSQLLPAIHPMIALDCGDAVTHQVEFAAACASPSADRAVLDGAVAMAWTAIAAATDPSLRSRLATSAEDRPGRTGKHNSAGQGDAPGPVRRQHTSGGVA</sequence>
<dbReference type="Pfam" id="PF07687">
    <property type="entry name" value="M20_dimer"/>
    <property type="match status" value="1"/>
</dbReference>
<dbReference type="SUPFAM" id="SSF55031">
    <property type="entry name" value="Bacterial exopeptidase dimerisation domain"/>
    <property type="match status" value="1"/>
</dbReference>
<comment type="similarity">
    <text evidence="1">Belongs to the peptidase M20A family.</text>
</comment>
<evidence type="ECO:0000313" key="5">
    <source>
        <dbReference type="Proteomes" id="UP001500483"/>
    </source>
</evidence>
<dbReference type="Proteomes" id="UP001500483">
    <property type="component" value="Unassembled WGS sequence"/>
</dbReference>
<feature type="region of interest" description="Disordered" evidence="2">
    <location>
        <begin position="393"/>
        <end position="430"/>
    </location>
</feature>
<accession>A0ABP6RXH8</accession>
<evidence type="ECO:0000256" key="1">
    <source>
        <dbReference type="PIRNR" id="PIRNR037226"/>
    </source>
</evidence>
<dbReference type="Gene3D" id="3.40.630.10">
    <property type="entry name" value="Zn peptidases"/>
    <property type="match status" value="1"/>
</dbReference>
<dbReference type="InterPro" id="IPR011650">
    <property type="entry name" value="Peptidase_M20_dimer"/>
</dbReference>
<gene>
    <name evidence="4" type="ORF">GCM10020366_51710</name>
</gene>
<organism evidence="4 5">
    <name type="scientific">Saccharopolyspora gregorii</name>
    <dbReference type="NCBI Taxonomy" id="33914"/>
    <lineage>
        <taxon>Bacteria</taxon>
        <taxon>Bacillati</taxon>
        <taxon>Actinomycetota</taxon>
        <taxon>Actinomycetes</taxon>
        <taxon>Pseudonocardiales</taxon>
        <taxon>Pseudonocardiaceae</taxon>
        <taxon>Saccharopolyspora</taxon>
    </lineage>
</organism>
<evidence type="ECO:0000256" key="2">
    <source>
        <dbReference type="SAM" id="MobiDB-lite"/>
    </source>
</evidence>
<dbReference type="InterPro" id="IPR036264">
    <property type="entry name" value="Bact_exopeptidase_dim_dom"/>
</dbReference>
<dbReference type="InterPro" id="IPR052030">
    <property type="entry name" value="Peptidase_M20/M20A_hydrolases"/>
</dbReference>
<comment type="caution">
    <text evidence="4">The sequence shown here is derived from an EMBL/GenBank/DDBJ whole genome shotgun (WGS) entry which is preliminary data.</text>
</comment>
<proteinExistence type="inferred from homology"/>
<keyword evidence="5" id="KW-1185">Reference proteome</keyword>
<dbReference type="SUPFAM" id="SSF53187">
    <property type="entry name" value="Zn-dependent exopeptidases"/>
    <property type="match status" value="1"/>
</dbReference>
<dbReference type="InterPro" id="IPR002933">
    <property type="entry name" value="Peptidase_M20"/>
</dbReference>
<dbReference type="RefSeq" id="WP_344930007.1">
    <property type="nucleotide sequence ID" value="NZ_BAAAYK010000038.1"/>
</dbReference>
<dbReference type="Gene3D" id="3.30.70.360">
    <property type="match status" value="1"/>
</dbReference>
<evidence type="ECO:0000313" key="4">
    <source>
        <dbReference type="EMBL" id="GAA3362705.1"/>
    </source>
</evidence>
<dbReference type="EMBL" id="BAAAYK010000038">
    <property type="protein sequence ID" value="GAA3362705.1"/>
    <property type="molecule type" value="Genomic_DNA"/>
</dbReference>